<dbReference type="SUPFAM" id="SSF103473">
    <property type="entry name" value="MFS general substrate transporter"/>
    <property type="match status" value="2"/>
</dbReference>
<dbReference type="AlphaFoldDB" id="A0A4S4M9Y1"/>
<feature type="transmembrane region" description="Helical" evidence="6">
    <location>
        <begin position="312"/>
        <end position="331"/>
    </location>
</feature>
<feature type="compositionally biased region" description="Basic and acidic residues" evidence="5">
    <location>
        <begin position="70"/>
        <end position="82"/>
    </location>
</feature>
<dbReference type="GO" id="GO:0005886">
    <property type="term" value="C:plasma membrane"/>
    <property type="evidence" value="ECO:0007669"/>
    <property type="project" value="TreeGrafter"/>
</dbReference>
<dbReference type="Pfam" id="PF07690">
    <property type="entry name" value="MFS_1"/>
    <property type="match status" value="2"/>
</dbReference>
<dbReference type="FunFam" id="1.20.1250.20:FF:000011">
    <property type="entry name" value="MFS multidrug transporter, putative"/>
    <property type="match status" value="1"/>
</dbReference>
<evidence type="ECO:0000313" key="8">
    <source>
        <dbReference type="EMBL" id="THH21321.1"/>
    </source>
</evidence>
<feature type="transmembrane region" description="Helical" evidence="6">
    <location>
        <begin position="119"/>
        <end position="142"/>
    </location>
</feature>
<dbReference type="Proteomes" id="UP000310158">
    <property type="component" value="Unassembled WGS sequence"/>
</dbReference>
<evidence type="ECO:0000256" key="5">
    <source>
        <dbReference type="SAM" id="MobiDB-lite"/>
    </source>
</evidence>
<dbReference type="CDD" id="cd17323">
    <property type="entry name" value="MFS_Tpo1_MDR_like"/>
    <property type="match status" value="1"/>
</dbReference>
<feature type="compositionally biased region" description="Polar residues" evidence="5">
    <location>
        <begin position="56"/>
        <end position="65"/>
    </location>
</feature>
<comment type="caution">
    <text evidence="8">The sequence shown here is derived from an EMBL/GenBank/DDBJ whole genome shotgun (WGS) entry which is preliminary data.</text>
</comment>
<gene>
    <name evidence="8" type="ORF">EW146_g218</name>
</gene>
<proteinExistence type="predicted"/>
<dbReference type="EMBL" id="SGPL01000004">
    <property type="protein sequence ID" value="THH21321.1"/>
    <property type="molecule type" value="Genomic_DNA"/>
</dbReference>
<dbReference type="Gene3D" id="1.20.1250.20">
    <property type="entry name" value="MFS general substrate transporter like domains"/>
    <property type="match status" value="1"/>
</dbReference>
<evidence type="ECO:0000259" key="7">
    <source>
        <dbReference type="PROSITE" id="PS50850"/>
    </source>
</evidence>
<dbReference type="InterPro" id="IPR020846">
    <property type="entry name" value="MFS_dom"/>
</dbReference>
<dbReference type="InterPro" id="IPR036259">
    <property type="entry name" value="MFS_trans_sf"/>
</dbReference>
<dbReference type="InterPro" id="IPR011701">
    <property type="entry name" value="MFS"/>
</dbReference>
<evidence type="ECO:0000256" key="3">
    <source>
        <dbReference type="ARBA" id="ARBA00022989"/>
    </source>
</evidence>
<keyword evidence="4 6" id="KW-0472">Membrane</keyword>
<dbReference type="OrthoDB" id="6770063at2759"/>
<accession>A0A4S4M9Y1</accession>
<feature type="transmembrane region" description="Helical" evidence="6">
    <location>
        <begin position="557"/>
        <end position="577"/>
    </location>
</feature>
<dbReference type="PROSITE" id="PS50850">
    <property type="entry name" value="MFS"/>
    <property type="match status" value="1"/>
</dbReference>
<comment type="subcellular location">
    <subcellularLocation>
        <location evidence="1">Membrane</location>
        <topology evidence="1">Multi-pass membrane protein</topology>
    </subcellularLocation>
</comment>
<dbReference type="PANTHER" id="PTHR23502:SF48">
    <property type="entry name" value="MULTIDRUG TRANSPORTER, PUTATIVE (AFU_ORTHOLOGUE AFUA_5G02700)-RELATED"/>
    <property type="match status" value="1"/>
</dbReference>
<keyword evidence="3 6" id="KW-1133">Transmembrane helix</keyword>
<feature type="region of interest" description="Disordered" evidence="5">
    <location>
        <begin position="49"/>
        <end position="82"/>
    </location>
</feature>
<feature type="transmembrane region" description="Helical" evidence="6">
    <location>
        <begin position="194"/>
        <end position="212"/>
    </location>
</feature>
<feature type="domain" description="Major facilitator superfamily (MFS) profile" evidence="7">
    <location>
        <begin position="128"/>
        <end position="581"/>
    </location>
</feature>
<reference evidence="8 9" key="1">
    <citation type="submission" date="2019-02" db="EMBL/GenBank/DDBJ databases">
        <title>Genome sequencing of the rare red list fungi Bondarzewia mesenterica.</title>
        <authorList>
            <person name="Buettner E."/>
            <person name="Kellner H."/>
        </authorList>
    </citation>
    <scope>NUCLEOTIDE SEQUENCE [LARGE SCALE GENOMIC DNA]</scope>
    <source>
        <strain evidence="8 9">DSM 108281</strain>
    </source>
</reference>
<evidence type="ECO:0000256" key="2">
    <source>
        <dbReference type="ARBA" id="ARBA00022692"/>
    </source>
</evidence>
<evidence type="ECO:0000256" key="6">
    <source>
        <dbReference type="SAM" id="Phobius"/>
    </source>
</evidence>
<protein>
    <recommendedName>
        <fullName evidence="7">Major facilitator superfamily (MFS) profile domain-containing protein</fullName>
    </recommendedName>
</protein>
<feature type="transmembrane region" description="Helical" evidence="6">
    <location>
        <begin position="283"/>
        <end position="305"/>
    </location>
</feature>
<dbReference type="PANTHER" id="PTHR23502">
    <property type="entry name" value="MAJOR FACILITATOR SUPERFAMILY"/>
    <property type="match status" value="1"/>
</dbReference>
<keyword evidence="2 6" id="KW-0812">Transmembrane</keyword>
<name>A0A4S4M9Y1_9AGAM</name>
<organism evidence="8 9">
    <name type="scientific">Bondarzewia mesenterica</name>
    <dbReference type="NCBI Taxonomy" id="1095465"/>
    <lineage>
        <taxon>Eukaryota</taxon>
        <taxon>Fungi</taxon>
        <taxon>Dikarya</taxon>
        <taxon>Basidiomycota</taxon>
        <taxon>Agaricomycotina</taxon>
        <taxon>Agaricomycetes</taxon>
        <taxon>Russulales</taxon>
        <taxon>Bondarzewiaceae</taxon>
        <taxon>Bondarzewia</taxon>
    </lineage>
</organism>
<feature type="transmembrane region" description="Helical" evidence="6">
    <location>
        <begin position="162"/>
        <end position="182"/>
    </location>
</feature>
<feature type="transmembrane region" description="Helical" evidence="6">
    <location>
        <begin position="467"/>
        <end position="486"/>
    </location>
</feature>
<sequence length="592" mass="65851">MAPSNEHEHLHHDYERTFEVDIDPHVVDSEIDTATAAVEHHHVHPYLHTSPIPAYRTTSRRSASTAVGRADTDLEKGEVKSEVGKDEVEIEIDEKNLVQWAEDDPENPRNFSKVKKWSACLRAFCVYITLTVSSLCLAVALGSAIITGDMKGPAEELHMSQIVGNLAVTLFVVGFGLGPLIYAPMSEMFGRRPIYIISMGLYTIFIIPSAVAKNTATLLVGRALAGLAASAPMTNVGGRYVNAVRSVKHKKLTYAPPYVEWYLDEALTHMHGFFHEEERGTPMALFSAVIFIGPVLGPLIGGFVGETIGWRWIYYVLLIFVGFTWALTFTVPETFSVVLLRHRAERLRKETGNSDLRSASEIAESDITLSSRVQVALIRPFEMLCTEPILIFMSLYLSLVYMLLYLFFFAFPIVFQGLHHFNDGITGLMFLSILVGIICALLTMKYWNGLYARLYPTCGPESRLPPMMAGCILLPVSLFIFAWTSYEHVSWVGPMMSGLPFGTAMVLIYISANAYIIDSFPKYVASAIAAKTFLRSMAGAAVPMFAIQMYNGMNPRWASTLLALVSVVMMFIPFVFYKCVSHHHSPCYGAVN</sequence>
<feature type="transmembrane region" description="Helical" evidence="6">
    <location>
        <begin position="389"/>
        <end position="415"/>
    </location>
</feature>
<feature type="transmembrane region" description="Helical" evidence="6">
    <location>
        <begin position="498"/>
        <end position="517"/>
    </location>
</feature>
<evidence type="ECO:0000256" key="1">
    <source>
        <dbReference type="ARBA" id="ARBA00004141"/>
    </source>
</evidence>
<evidence type="ECO:0000313" key="9">
    <source>
        <dbReference type="Proteomes" id="UP000310158"/>
    </source>
</evidence>
<evidence type="ECO:0000256" key="4">
    <source>
        <dbReference type="ARBA" id="ARBA00023136"/>
    </source>
</evidence>
<dbReference type="GO" id="GO:0022857">
    <property type="term" value="F:transmembrane transporter activity"/>
    <property type="evidence" value="ECO:0007669"/>
    <property type="project" value="InterPro"/>
</dbReference>
<feature type="transmembrane region" description="Helical" evidence="6">
    <location>
        <begin position="427"/>
        <end position="447"/>
    </location>
</feature>
<keyword evidence="9" id="KW-1185">Reference proteome</keyword>